<feature type="transmembrane region" description="Helical" evidence="1">
    <location>
        <begin position="21"/>
        <end position="43"/>
    </location>
</feature>
<dbReference type="PANTHER" id="PTHR37314:SF4">
    <property type="entry name" value="UPF0700 TRANSMEMBRANE PROTEIN YOAK"/>
    <property type="match status" value="1"/>
</dbReference>
<feature type="transmembrane region" description="Helical" evidence="1">
    <location>
        <begin position="63"/>
        <end position="84"/>
    </location>
</feature>
<evidence type="ECO:0000313" key="3">
    <source>
        <dbReference type="Proteomes" id="UP000034883"/>
    </source>
</evidence>
<proteinExistence type="predicted"/>
<keyword evidence="1 2" id="KW-0812">Transmembrane</keyword>
<feature type="transmembrane region" description="Helical" evidence="1">
    <location>
        <begin position="199"/>
        <end position="219"/>
    </location>
</feature>
<keyword evidence="1" id="KW-1133">Transmembrane helix</keyword>
<reference evidence="2 3" key="1">
    <citation type="submission" date="2015-03" db="EMBL/GenBank/DDBJ databases">
        <title>Genome assembly of Sandaracinus amylolyticus DSM 53668.</title>
        <authorList>
            <person name="Sharma G."/>
            <person name="Subramanian S."/>
        </authorList>
    </citation>
    <scope>NUCLEOTIDE SEQUENCE [LARGE SCALE GENOMIC DNA]</scope>
    <source>
        <strain evidence="2 3">DSM 53668</strain>
    </source>
</reference>
<dbReference type="InterPro" id="IPR010699">
    <property type="entry name" value="DUF1275"/>
</dbReference>
<organism evidence="2 3">
    <name type="scientific">Sandaracinus amylolyticus</name>
    <dbReference type="NCBI Taxonomy" id="927083"/>
    <lineage>
        <taxon>Bacteria</taxon>
        <taxon>Pseudomonadati</taxon>
        <taxon>Myxococcota</taxon>
        <taxon>Polyangia</taxon>
        <taxon>Polyangiales</taxon>
        <taxon>Sandaracinaceae</taxon>
        <taxon>Sandaracinus</taxon>
    </lineage>
</organism>
<dbReference type="EMBL" id="CP011125">
    <property type="protein sequence ID" value="AKF09744.1"/>
    <property type="molecule type" value="Genomic_DNA"/>
</dbReference>
<name>A0A0F6SH33_9BACT</name>
<accession>A0A0F6SH33</accession>
<gene>
    <name evidence="2" type="ORF">DB32_006893</name>
</gene>
<dbReference type="AlphaFoldDB" id="A0A0F6SH33"/>
<keyword evidence="1" id="KW-0472">Membrane</keyword>
<evidence type="ECO:0000313" key="2">
    <source>
        <dbReference type="EMBL" id="AKF09744.1"/>
    </source>
</evidence>
<feature type="transmembrane region" description="Helical" evidence="1">
    <location>
        <begin position="225"/>
        <end position="245"/>
    </location>
</feature>
<dbReference type="PANTHER" id="PTHR37314">
    <property type="entry name" value="SLR0142 PROTEIN"/>
    <property type="match status" value="1"/>
</dbReference>
<feature type="transmembrane region" description="Helical" evidence="1">
    <location>
        <begin position="132"/>
        <end position="157"/>
    </location>
</feature>
<feature type="transmembrane region" description="Helical" evidence="1">
    <location>
        <begin position="96"/>
        <end position="120"/>
    </location>
</feature>
<evidence type="ECO:0000256" key="1">
    <source>
        <dbReference type="SAM" id="Phobius"/>
    </source>
</evidence>
<protein>
    <submittedName>
        <fullName evidence="2">Putative transmembrane protein</fullName>
    </submittedName>
</protein>
<dbReference type="STRING" id="927083.DB32_006893"/>
<sequence length="250" mass="25071">MSPPPLFDSSAVHAPSRVASWLALALSAGAVNAIALAACSRYVTHVTGTLTRIGIDALSWPLVFEYLLVLGAFVLGAASSVGLSEGRRLRGLPPRPWAPLALTASLLALAGALGSLGVFGDFGAGVERPGDFAFLAVLAFGMGLQNAAVATATGMLVRTTHMTGPATDLGVALGTLAHDVPSPLREAARRSAALRGGKMIAFAIGAGLGIALAGTLGYAALVVPAVVIAGVAATTFALTLPADALRLERA</sequence>
<dbReference type="OrthoDB" id="270162at2"/>
<dbReference type="RefSeq" id="WP_053236764.1">
    <property type="nucleotide sequence ID" value="NZ_CP011125.1"/>
</dbReference>
<dbReference type="KEGG" id="samy:DB32_006893"/>
<dbReference type="Pfam" id="PF06912">
    <property type="entry name" value="DUF1275"/>
    <property type="match status" value="1"/>
</dbReference>
<dbReference type="Proteomes" id="UP000034883">
    <property type="component" value="Chromosome"/>
</dbReference>
<keyword evidence="3" id="KW-1185">Reference proteome</keyword>